<gene>
    <name evidence="1" type="ORF">SD1D_0418</name>
</gene>
<dbReference type="AlphaFoldDB" id="A0A0K8J3A6"/>
<reference evidence="2" key="1">
    <citation type="submission" date="2015-09" db="EMBL/GenBank/DDBJ databases">
        <authorList>
            <person name="Wibberg D."/>
        </authorList>
    </citation>
    <scope>NUCLEOTIDE SEQUENCE [LARGE SCALE GENOMIC DNA]</scope>
    <source>
        <strain evidence="2">SD1D</strain>
    </source>
</reference>
<proteinExistence type="predicted"/>
<dbReference type="EMBL" id="LN879430">
    <property type="protein sequence ID" value="CUH91970.1"/>
    <property type="molecule type" value="Genomic_DNA"/>
</dbReference>
<name>A0A0K8J3A6_9FIRM</name>
<evidence type="ECO:0000313" key="1">
    <source>
        <dbReference type="EMBL" id="CUH91970.1"/>
    </source>
</evidence>
<sequence>MGVEEANSLFYEFCPINIEGFCERMNYLNTCFVFDYLDIDKYRETFDFTYSPFKK</sequence>
<dbReference type="Proteomes" id="UP000196053">
    <property type="component" value="Chromosome I"/>
</dbReference>
<dbReference type="RefSeq" id="WP_157893082.1">
    <property type="nucleotide sequence ID" value="NZ_LN879430.1"/>
</dbReference>
<protein>
    <submittedName>
        <fullName evidence="1">Uncharacterized protein</fullName>
    </submittedName>
</protein>
<evidence type="ECO:0000313" key="2">
    <source>
        <dbReference type="Proteomes" id="UP000196053"/>
    </source>
</evidence>
<accession>A0A0K8J3A6</accession>
<dbReference type="KEGG" id="hsd:SD1D_0418"/>
<keyword evidence="2" id="KW-1185">Reference proteome</keyword>
<organism evidence="1 2">
    <name type="scientific">Herbinix luporum</name>
    <dbReference type="NCBI Taxonomy" id="1679721"/>
    <lineage>
        <taxon>Bacteria</taxon>
        <taxon>Bacillati</taxon>
        <taxon>Bacillota</taxon>
        <taxon>Clostridia</taxon>
        <taxon>Lachnospirales</taxon>
        <taxon>Lachnospiraceae</taxon>
        <taxon>Herbinix</taxon>
    </lineage>
</organism>